<comment type="caution">
    <text evidence="4">The sequence shown here is derived from an EMBL/GenBank/DDBJ whole genome shotgun (WGS) entry which is preliminary data.</text>
</comment>
<dbReference type="Pfam" id="PF05368">
    <property type="entry name" value="NmrA"/>
    <property type="match status" value="1"/>
</dbReference>
<proteinExistence type="inferred from homology"/>
<protein>
    <recommendedName>
        <fullName evidence="3">NmrA-like domain-containing protein</fullName>
    </recommendedName>
</protein>
<dbReference type="PANTHER" id="PTHR42748">
    <property type="entry name" value="NITROGEN METABOLITE REPRESSION PROTEIN NMRA FAMILY MEMBER"/>
    <property type="match status" value="1"/>
</dbReference>
<dbReference type="SUPFAM" id="SSF51735">
    <property type="entry name" value="NAD(P)-binding Rossmann-fold domains"/>
    <property type="match status" value="1"/>
</dbReference>
<dbReference type="Proteomes" id="UP001320420">
    <property type="component" value="Unassembled WGS sequence"/>
</dbReference>
<dbReference type="EMBL" id="JAKJXP020000025">
    <property type="protein sequence ID" value="KAK7753770.1"/>
    <property type="molecule type" value="Genomic_DNA"/>
</dbReference>
<dbReference type="Gene3D" id="3.90.25.10">
    <property type="entry name" value="UDP-galactose 4-epimerase, domain 1"/>
    <property type="match status" value="1"/>
</dbReference>
<dbReference type="PANTHER" id="PTHR42748:SF25">
    <property type="entry name" value="NMRA FAMILY PROTEIN"/>
    <property type="match status" value="1"/>
</dbReference>
<comment type="similarity">
    <text evidence="1">Belongs to the NmrA-type oxidoreductase family.</text>
</comment>
<evidence type="ECO:0000256" key="1">
    <source>
        <dbReference type="ARBA" id="ARBA00006328"/>
    </source>
</evidence>
<dbReference type="AlphaFoldDB" id="A0AAN9YTU7"/>
<dbReference type="InterPro" id="IPR051164">
    <property type="entry name" value="NmrA-like_oxidored"/>
</dbReference>
<dbReference type="CDD" id="cd05251">
    <property type="entry name" value="NmrA_like_SDR_a"/>
    <property type="match status" value="1"/>
</dbReference>
<dbReference type="InterPro" id="IPR036291">
    <property type="entry name" value="NAD(P)-bd_dom_sf"/>
</dbReference>
<evidence type="ECO:0000256" key="2">
    <source>
        <dbReference type="ARBA" id="ARBA00022857"/>
    </source>
</evidence>
<gene>
    <name evidence="4" type="ORF">SLS62_004135</name>
</gene>
<dbReference type="InterPro" id="IPR008030">
    <property type="entry name" value="NmrA-like"/>
</dbReference>
<name>A0AAN9YTU7_9PEZI</name>
<accession>A0AAN9YTU7</accession>
<dbReference type="Gene3D" id="3.40.50.720">
    <property type="entry name" value="NAD(P)-binding Rossmann-like Domain"/>
    <property type="match status" value="1"/>
</dbReference>
<sequence length="308" mass="33134">MSRAILVTGATGQQGGAVIDALLAKRTEDFTILAVTRNGGSAAAQRLASKSPSVKIVEGDLNDVPSLFSSAKTAAGATPIWGVYSVQVSMGKGASLESEVQQGMALVEESIKNGVKHFVYSSVERGGDERSWETPTVVPHFITKHKIERHLRDATANNDMGWTILRPVAFMDNLQPGIPGKVFLTALRKTLQGKPLQWIAVSDIGFFGAEAFHDPAAWNKKAVGLAGDELTFTELSKAFERATGSPAGTTLGVFGSALKHGVKELGIMINWFRDEGYRADKISHPFTGRPPGKPRFPTQIAENTKYLL</sequence>
<organism evidence="4 5">
    <name type="scientific">Diatrype stigma</name>
    <dbReference type="NCBI Taxonomy" id="117547"/>
    <lineage>
        <taxon>Eukaryota</taxon>
        <taxon>Fungi</taxon>
        <taxon>Dikarya</taxon>
        <taxon>Ascomycota</taxon>
        <taxon>Pezizomycotina</taxon>
        <taxon>Sordariomycetes</taxon>
        <taxon>Xylariomycetidae</taxon>
        <taxon>Xylariales</taxon>
        <taxon>Diatrypaceae</taxon>
        <taxon>Diatrype</taxon>
    </lineage>
</organism>
<evidence type="ECO:0000313" key="4">
    <source>
        <dbReference type="EMBL" id="KAK7753770.1"/>
    </source>
</evidence>
<keyword evidence="2" id="KW-0521">NADP</keyword>
<evidence type="ECO:0000259" key="3">
    <source>
        <dbReference type="Pfam" id="PF05368"/>
    </source>
</evidence>
<dbReference type="FunFam" id="3.40.50.720:FF:000528">
    <property type="entry name" value="Nucleoside-diphosphate-sugar epimerase family protein"/>
    <property type="match status" value="1"/>
</dbReference>
<reference evidence="4 5" key="1">
    <citation type="submission" date="2024-02" db="EMBL/GenBank/DDBJ databases">
        <title>De novo assembly and annotation of 12 fungi associated with fruit tree decline syndrome in Ontario, Canada.</title>
        <authorList>
            <person name="Sulman M."/>
            <person name="Ellouze W."/>
            <person name="Ilyukhin E."/>
        </authorList>
    </citation>
    <scope>NUCLEOTIDE SEQUENCE [LARGE SCALE GENOMIC DNA]</scope>
    <source>
        <strain evidence="4 5">M11/M66-122</strain>
    </source>
</reference>
<keyword evidence="5" id="KW-1185">Reference proteome</keyword>
<dbReference type="GO" id="GO:0005634">
    <property type="term" value="C:nucleus"/>
    <property type="evidence" value="ECO:0007669"/>
    <property type="project" value="TreeGrafter"/>
</dbReference>
<evidence type="ECO:0000313" key="5">
    <source>
        <dbReference type="Proteomes" id="UP001320420"/>
    </source>
</evidence>
<feature type="domain" description="NmrA-like" evidence="3">
    <location>
        <begin position="2"/>
        <end position="260"/>
    </location>
</feature>